<feature type="region of interest" description="Disordered" evidence="1">
    <location>
        <begin position="286"/>
        <end position="331"/>
    </location>
</feature>
<sequence length="601" mass="68977">MIFTINEVNTLLWKENQNNLRNFYVKVFTLILTVTVDVVLSASLNINRGQSAVLDPLGYPYSSETSDSFLGEDETSLKTISKRSSDWSSRKSSVSKLEPQGSDIVEVTTKFPRVIRKVKLQKVLLQDRQIEQNGFTTERNNDTLRSNKRGRIVRIKKLKRRKTVKPISTTSPPTTTIATTTITTNRPSKYKPITPPTEYSHITVINKEFRDQKPNRKRKPSKTKLWVPSAMFDGKETKKEINDITPQPDIIGNEVKRQDLETNFSHIPNKFKVNNNGIKLDIYRTPRSRSNNSSRQLNQGHIPNSNTRRNDPYKPKGILEENTKESQFNQTEITKSLQTETEGKTKSDLHQIEVQQSISKTTQMPAVPKSIEILSDKLPDQTNPLSNNTSQANSKNSRQMDAVTEKPLELFSDEISSPFQTNSEPGQVNQNNQFDLFPPQRNPIFQGYPYEDINPFFRDQQPQFQRRPFNQNSNPNFPQHFPPFYRQNERPDVYSSPQLASLRRSVIDAYTEEEEPTETTTEFSIPKFEIPSIDFNDKGCRTVYKEVSEVPSDGFSKRKESKAKSFVMTRECYFPDGVPTVKSTNVKEETSVTPPTTEKEK</sequence>
<evidence type="ECO:0000313" key="3">
    <source>
        <dbReference type="Proteomes" id="UP001054837"/>
    </source>
</evidence>
<accession>A0AAV4M6K1</accession>
<evidence type="ECO:0000256" key="1">
    <source>
        <dbReference type="SAM" id="MobiDB-lite"/>
    </source>
</evidence>
<feature type="region of interest" description="Disordered" evidence="1">
    <location>
        <begin position="377"/>
        <end position="402"/>
    </location>
</feature>
<protein>
    <submittedName>
        <fullName evidence="2">Uncharacterized protein</fullName>
    </submittedName>
</protein>
<gene>
    <name evidence="2" type="primary">AVEN_28296_1</name>
    <name evidence="2" type="ORF">CDAR_197151</name>
</gene>
<feature type="compositionally biased region" description="Polar residues" evidence="1">
    <location>
        <begin position="296"/>
        <end position="307"/>
    </location>
</feature>
<keyword evidence="3" id="KW-1185">Reference proteome</keyword>
<name>A0AAV4M6K1_9ARAC</name>
<organism evidence="2 3">
    <name type="scientific">Caerostris darwini</name>
    <dbReference type="NCBI Taxonomy" id="1538125"/>
    <lineage>
        <taxon>Eukaryota</taxon>
        <taxon>Metazoa</taxon>
        <taxon>Ecdysozoa</taxon>
        <taxon>Arthropoda</taxon>
        <taxon>Chelicerata</taxon>
        <taxon>Arachnida</taxon>
        <taxon>Araneae</taxon>
        <taxon>Araneomorphae</taxon>
        <taxon>Entelegynae</taxon>
        <taxon>Araneoidea</taxon>
        <taxon>Araneidae</taxon>
        <taxon>Caerostris</taxon>
    </lineage>
</organism>
<feature type="compositionally biased region" description="Basic and acidic residues" evidence="1">
    <location>
        <begin position="308"/>
        <end position="324"/>
    </location>
</feature>
<comment type="caution">
    <text evidence="2">The sequence shown here is derived from an EMBL/GenBank/DDBJ whole genome shotgun (WGS) entry which is preliminary data.</text>
</comment>
<feature type="compositionally biased region" description="Polar residues" evidence="1">
    <location>
        <begin position="380"/>
        <end position="399"/>
    </location>
</feature>
<dbReference type="AlphaFoldDB" id="A0AAV4M6K1"/>
<feature type="region of interest" description="Disordered" evidence="1">
    <location>
        <begin position="578"/>
        <end position="601"/>
    </location>
</feature>
<dbReference type="Proteomes" id="UP001054837">
    <property type="component" value="Unassembled WGS sequence"/>
</dbReference>
<evidence type="ECO:0000313" key="2">
    <source>
        <dbReference type="EMBL" id="GIX68092.1"/>
    </source>
</evidence>
<dbReference type="EMBL" id="BPLQ01000153">
    <property type="protein sequence ID" value="GIX68092.1"/>
    <property type="molecule type" value="Genomic_DNA"/>
</dbReference>
<proteinExistence type="predicted"/>
<feature type="compositionally biased region" description="Polar residues" evidence="1">
    <location>
        <begin position="591"/>
        <end position="601"/>
    </location>
</feature>
<reference evidence="2 3" key="1">
    <citation type="submission" date="2021-06" db="EMBL/GenBank/DDBJ databases">
        <title>Caerostris darwini draft genome.</title>
        <authorList>
            <person name="Kono N."/>
            <person name="Arakawa K."/>
        </authorList>
    </citation>
    <scope>NUCLEOTIDE SEQUENCE [LARGE SCALE GENOMIC DNA]</scope>
</reference>